<dbReference type="AlphaFoldDB" id="A0A5S4YDE0"/>
<accession>A0A5S4YDE0</accession>
<dbReference type="Proteomes" id="UP000324797">
    <property type="component" value="Unassembled WGS sequence"/>
</dbReference>
<proteinExistence type="predicted"/>
<reference evidence="1 2" key="1">
    <citation type="submission" date="2019-08" db="EMBL/GenBank/DDBJ databases">
        <title>Bradyrhizobium hipponensis sp. nov., a rhizobium isolated from a Lupinus angustifolius root nodule in Tunisia.</title>
        <authorList>
            <person name="Off K."/>
            <person name="Rejili M."/>
            <person name="Mars M."/>
            <person name="Brachmann A."/>
            <person name="Marin M."/>
        </authorList>
    </citation>
    <scope>NUCLEOTIDE SEQUENCE [LARGE SCALE GENOMIC DNA]</scope>
    <source>
        <strain evidence="2">aSej3</strain>
    </source>
</reference>
<sequence length="84" mass="9648">MTTHVNKVHHVTTIARVAEQLGEDEDWLHDVASEMEIEDGVIWVYGVGEDGVLAFTDFGIESLIELIKMYKEDPTLLKRYDQQQ</sequence>
<protein>
    <submittedName>
        <fullName evidence="1">Uncharacterized protein</fullName>
    </submittedName>
</protein>
<evidence type="ECO:0000313" key="2">
    <source>
        <dbReference type="Proteomes" id="UP000324797"/>
    </source>
</evidence>
<dbReference type="EMBL" id="VSTH01000135">
    <property type="protein sequence ID" value="TYO62440.1"/>
    <property type="molecule type" value="Genomic_DNA"/>
</dbReference>
<organism evidence="1 2">
    <name type="scientific">Bradyrhizobium hipponense</name>
    <dbReference type="NCBI Taxonomy" id="2605638"/>
    <lineage>
        <taxon>Bacteria</taxon>
        <taxon>Pseudomonadati</taxon>
        <taxon>Pseudomonadota</taxon>
        <taxon>Alphaproteobacteria</taxon>
        <taxon>Hyphomicrobiales</taxon>
        <taxon>Nitrobacteraceae</taxon>
        <taxon>Bradyrhizobium</taxon>
    </lineage>
</organism>
<keyword evidence="2" id="KW-1185">Reference proteome</keyword>
<gene>
    <name evidence="1" type="ORF">FXV83_32745</name>
</gene>
<comment type="caution">
    <text evidence="1">The sequence shown here is derived from an EMBL/GenBank/DDBJ whole genome shotgun (WGS) entry which is preliminary data.</text>
</comment>
<evidence type="ECO:0000313" key="1">
    <source>
        <dbReference type="EMBL" id="TYO62440.1"/>
    </source>
</evidence>
<name>A0A5S4YDE0_9BRAD</name>